<accession>A0A348HHQ3</accession>
<evidence type="ECO:0000313" key="2">
    <source>
        <dbReference type="Proteomes" id="UP000267342"/>
    </source>
</evidence>
<organism evidence="1 2">
    <name type="scientific">Zymobacter palmae</name>
    <dbReference type="NCBI Taxonomy" id="33074"/>
    <lineage>
        <taxon>Bacteria</taxon>
        <taxon>Pseudomonadati</taxon>
        <taxon>Pseudomonadota</taxon>
        <taxon>Gammaproteobacteria</taxon>
        <taxon>Oceanospirillales</taxon>
        <taxon>Halomonadaceae</taxon>
        <taxon>Zymobacter group</taxon>
        <taxon>Zymobacter</taxon>
    </lineage>
</organism>
<dbReference type="EMBL" id="AP018933">
    <property type="protein sequence ID" value="BBG31155.1"/>
    <property type="molecule type" value="Genomic_DNA"/>
</dbReference>
<reference evidence="1 2" key="1">
    <citation type="submission" date="2018-09" db="EMBL/GenBank/DDBJ databases">
        <title>Zymobacter palmae IAM14233 (=T109) whole genome analysis.</title>
        <authorList>
            <person name="Yanase H."/>
        </authorList>
    </citation>
    <scope>NUCLEOTIDE SEQUENCE [LARGE SCALE GENOMIC DNA]</scope>
    <source>
        <strain evidence="1 2">IAM14233</strain>
    </source>
</reference>
<keyword evidence="2" id="KW-1185">Reference proteome</keyword>
<evidence type="ECO:0000313" key="1">
    <source>
        <dbReference type="EMBL" id="BBG31155.1"/>
    </source>
</evidence>
<name>A0A348HHQ3_9GAMM</name>
<proteinExistence type="predicted"/>
<protein>
    <submittedName>
        <fullName evidence="1">ABC transporter, substrate-binding protein, aliphatic sulphonates</fullName>
    </submittedName>
</protein>
<sequence>MCHMFSAMDTMKDAVCGLRSAVCGLRSAVCGLRSAVCGLRSAVCNSKRHRPLSCKERCRFNGKRRQWLLPSVY</sequence>
<dbReference type="AlphaFoldDB" id="A0A348HHQ3"/>
<dbReference type="KEGG" id="zpl:ZBT109_2425"/>
<gene>
    <name evidence="1" type="ORF">ZBT109_2425</name>
</gene>
<dbReference type="Proteomes" id="UP000267342">
    <property type="component" value="Chromosome"/>
</dbReference>